<dbReference type="Pfam" id="PF07676">
    <property type="entry name" value="PD40"/>
    <property type="match status" value="1"/>
</dbReference>
<evidence type="ECO:0000256" key="2">
    <source>
        <dbReference type="SAM" id="SignalP"/>
    </source>
</evidence>
<dbReference type="Gene3D" id="2.120.10.30">
    <property type="entry name" value="TolB, C-terminal domain"/>
    <property type="match status" value="1"/>
</dbReference>
<comment type="caution">
    <text evidence="3">The sequence shown here is derived from an EMBL/GenBank/DDBJ whole genome shotgun (WGS) entry which is preliminary data.</text>
</comment>
<dbReference type="OrthoDB" id="9808778at2"/>
<feature type="region of interest" description="Disordered" evidence="1">
    <location>
        <begin position="300"/>
        <end position="325"/>
    </location>
</feature>
<proteinExistence type="predicted"/>
<dbReference type="RefSeq" id="WP_153538439.1">
    <property type="nucleotide sequence ID" value="NZ_WEGH01000004.1"/>
</dbReference>
<keyword evidence="4" id="KW-1185">Reference proteome</keyword>
<dbReference type="Proteomes" id="UP000487268">
    <property type="component" value="Unassembled WGS sequence"/>
</dbReference>
<dbReference type="InterPro" id="IPR011042">
    <property type="entry name" value="6-blade_b-propeller_TolB-like"/>
</dbReference>
<dbReference type="InterPro" id="IPR011659">
    <property type="entry name" value="WD40"/>
</dbReference>
<dbReference type="SUPFAM" id="SSF82171">
    <property type="entry name" value="DPP6 N-terminal domain-like"/>
    <property type="match status" value="1"/>
</dbReference>
<gene>
    <name evidence="3" type="ORF">ACRB68_60120</name>
</gene>
<keyword evidence="2" id="KW-0732">Signal</keyword>
<dbReference type="AlphaFoldDB" id="A0A7K0C399"/>
<organism evidence="3 4">
    <name type="scientific">Actinomadura macrotermitis</name>
    <dbReference type="NCBI Taxonomy" id="2585200"/>
    <lineage>
        <taxon>Bacteria</taxon>
        <taxon>Bacillati</taxon>
        <taxon>Actinomycetota</taxon>
        <taxon>Actinomycetes</taxon>
        <taxon>Streptosporangiales</taxon>
        <taxon>Thermomonosporaceae</taxon>
        <taxon>Actinomadura</taxon>
    </lineage>
</organism>
<feature type="chain" id="PRO_5029663752" description="TolB" evidence="2">
    <location>
        <begin position="30"/>
        <end position="325"/>
    </location>
</feature>
<sequence>MNEGRRRTVVVVAAAGLLAATGATYSAMAARRDDPGPRAATLDLGRGGQLMYRAGSGRVASAPLAAPASAPALGARSCARFYAANGTGACLATQAGPVPGTSMTVLDRSMREVGKVKLAGVPNRARVSPSGRMVSWTVFVRGDAYNETGFSTWTGILDTRTGYTVVNMEQIPLFKDGRRYRSPDVNYWGVTFAADDNRFYASMSSKGRTYLVQGDYGAWEAKVLRENLECPSLSPDGRRLAFKKRVSADPARPWRLYVLDLATMRETALAETASVDDQAAWLDDRTVMYALPRQGGGSDVWSVPADGSGTPSRLVPGASSPVAVR</sequence>
<evidence type="ECO:0008006" key="5">
    <source>
        <dbReference type="Google" id="ProtNLM"/>
    </source>
</evidence>
<dbReference type="EMBL" id="WEGH01000004">
    <property type="protein sequence ID" value="MQY07910.1"/>
    <property type="molecule type" value="Genomic_DNA"/>
</dbReference>
<accession>A0A7K0C399</accession>
<evidence type="ECO:0000256" key="1">
    <source>
        <dbReference type="SAM" id="MobiDB-lite"/>
    </source>
</evidence>
<protein>
    <recommendedName>
        <fullName evidence="5">TolB</fullName>
    </recommendedName>
</protein>
<feature type="signal peptide" evidence="2">
    <location>
        <begin position="1"/>
        <end position="29"/>
    </location>
</feature>
<evidence type="ECO:0000313" key="3">
    <source>
        <dbReference type="EMBL" id="MQY07910.1"/>
    </source>
</evidence>
<name>A0A7K0C399_9ACTN</name>
<reference evidence="3 4" key="1">
    <citation type="submission" date="2019-10" db="EMBL/GenBank/DDBJ databases">
        <title>Actinomadura rubteroloni sp. nov. and Actinomadura macrotermitis sp. nov., isolated from the gut of fungus growing-termite Macrotermes natalensis.</title>
        <authorList>
            <person name="Benndorf R."/>
            <person name="Martin K."/>
            <person name="Kuefner M."/>
            <person name="De Beer W."/>
            <person name="Kaster A.-K."/>
            <person name="Vollmers J."/>
            <person name="Poulsen M."/>
            <person name="Beemelmanns C."/>
        </authorList>
    </citation>
    <scope>NUCLEOTIDE SEQUENCE [LARGE SCALE GENOMIC DNA]</scope>
    <source>
        <strain evidence="3 4">RB68</strain>
    </source>
</reference>
<evidence type="ECO:0000313" key="4">
    <source>
        <dbReference type="Proteomes" id="UP000487268"/>
    </source>
</evidence>